<dbReference type="eggNOG" id="KOG3565">
    <property type="taxonomic scope" value="Eukaryota"/>
</dbReference>
<dbReference type="HOGENOM" id="CLU_100067_0_0_1"/>
<dbReference type="InParanoid" id="E9HYF2"/>
<dbReference type="AlphaFoldDB" id="E9HYF2"/>
<dbReference type="InterPro" id="IPR027267">
    <property type="entry name" value="AH/BAR_dom_sf"/>
</dbReference>
<dbReference type="Gene3D" id="1.20.1270.60">
    <property type="entry name" value="Arfaptin homology (AH) domain/BAR domain"/>
    <property type="match status" value="1"/>
</dbReference>
<evidence type="ECO:0000313" key="4">
    <source>
        <dbReference type="Proteomes" id="UP000000305"/>
    </source>
</evidence>
<name>E9HYF2_DAPPU</name>
<dbReference type="GO" id="GO:0007274">
    <property type="term" value="P:neuromuscular synaptic transmission"/>
    <property type="evidence" value="ECO:0000318"/>
    <property type="project" value="GO_Central"/>
</dbReference>
<evidence type="ECO:0000259" key="2">
    <source>
        <dbReference type="PROSITE" id="PS51741"/>
    </source>
</evidence>
<organism evidence="3 4">
    <name type="scientific">Daphnia pulex</name>
    <name type="common">Water flea</name>
    <dbReference type="NCBI Taxonomy" id="6669"/>
    <lineage>
        <taxon>Eukaryota</taxon>
        <taxon>Metazoa</taxon>
        <taxon>Ecdysozoa</taxon>
        <taxon>Arthropoda</taxon>
        <taxon>Crustacea</taxon>
        <taxon>Branchiopoda</taxon>
        <taxon>Diplostraca</taxon>
        <taxon>Cladocera</taxon>
        <taxon>Anomopoda</taxon>
        <taxon>Daphniidae</taxon>
        <taxon>Daphnia</taxon>
    </lineage>
</organism>
<dbReference type="GO" id="GO:0030833">
    <property type="term" value="P:regulation of actin filament polymerization"/>
    <property type="evidence" value="ECO:0000318"/>
    <property type="project" value="GO_Central"/>
</dbReference>
<dbReference type="GO" id="GO:0055037">
    <property type="term" value="C:recycling endosome"/>
    <property type="evidence" value="ECO:0000318"/>
    <property type="project" value="GO_Central"/>
</dbReference>
<evidence type="ECO:0000313" key="3">
    <source>
        <dbReference type="EMBL" id="EFX63228.1"/>
    </source>
</evidence>
<dbReference type="PhylomeDB" id="E9HYF2"/>
<dbReference type="Proteomes" id="UP000000305">
    <property type="component" value="Unassembled WGS sequence"/>
</dbReference>
<dbReference type="SMART" id="SM00055">
    <property type="entry name" value="FCH"/>
    <property type="match status" value="1"/>
</dbReference>
<gene>
    <name evidence="3" type="ORF">DAPPUDRAFT_268821</name>
</gene>
<keyword evidence="1" id="KW-0175">Coiled coil</keyword>
<dbReference type="KEGG" id="dpx:DAPPUDRAFT_268821"/>
<dbReference type="OMA" id="WICDEIL"/>
<sequence length="298" mass="34390">MSTTQQQPPPRKGNYAKVLRNLHAEQLSKVQWKHQQECELLEDLRNFIKQRCAVEKSYGEAMQKISANYLNKKMPPIHELNHDEINQQWTVWSIWRSLLEETDKLAKAKLAAVEIFQTQIADDVKIVRQNKLQLAKKNLDLLKVVQGEVQTCVTELDKLKKVYVDDEHVSHDARDKAREAEEKLKKKKGSIFQSVSSLQKTSAKLGSRRDLCEEKSTQARNAYLLQLASANAHQNRYFHVDLQNVVKTLDGGMYEKVAEYFSIMSRTELYTCSASQFSFGKIKEQAQTINRDYDLASI</sequence>
<dbReference type="InterPro" id="IPR031160">
    <property type="entry name" value="F_BAR_dom"/>
</dbReference>
<accession>E9HYF2</accession>
<dbReference type="PANTHER" id="PTHR15735:SF21">
    <property type="entry name" value="PROTEIN NERVOUS WRECK"/>
    <property type="match status" value="1"/>
</dbReference>
<feature type="domain" description="F-BAR" evidence="2">
    <location>
        <begin position="1"/>
        <end position="294"/>
    </location>
</feature>
<protein>
    <recommendedName>
        <fullName evidence="2">F-BAR domain-containing protein</fullName>
    </recommendedName>
</protein>
<dbReference type="STRING" id="6669.E9HYF2"/>
<keyword evidence="4" id="KW-1185">Reference proteome</keyword>
<proteinExistence type="predicted"/>
<reference evidence="3 4" key="1">
    <citation type="journal article" date="2011" name="Science">
        <title>The ecoresponsive genome of Daphnia pulex.</title>
        <authorList>
            <person name="Colbourne J.K."/>
            <person name="Pfrender M.E."/>
            <person name="Gilbert D."/>
            <person name="Thomas W.K."/>
            <person name="Tucker A."/>
            <person name="Oakley T.H."/>
            <person name="Tokishita S."/>
            <person name="Aerts A."/>
            <person name="Arnold G.J."/>
            <person name="Basu M.K."/>
            <person name="Bauer D.J."/>
            <person name="Caceres C.E."/>
            <person name="Carmel L."/>
            <person name="Casola C."/>
            <person name="Choi J.H."/>
            <person name="Detter J.C."/>
            <person name="Dong Q."/>
            <person name="Dusheyko S."/>
            <person name="Eads B.D."/>
            <person name="Frohlich T."/>
            <person name="Geiler-Samerotte K.A."/>
            <person name="Gerlach D."/>
            <person name="Hatcher P."/>
            <person name="Jogdeo S."/>
            <person name="Krijgsveld J."/>
            <person name="Kriventseva E.V."/>
            <person name="Kultz D."/>
            <person name="Laforsch C."/>
            <person name="Lindquist E."/>
            <person name="Lopez J."/>
            <person name="Manak J.R."/>
            <person name="Muller J."/>
            <person name="Pangilinan J."/>
            <person name="Patwardhan R.P."/>
            <person name="Pitluck S."/>
            <person name="Pritham E.J."/>
            <person name="Rechtsteiner A."/>
            <person name="Rho M."/>
            <person name="Rogozin I.B."/>
            <person name="Sakarya O."/>
            <person name="Salamov A."/>
            <person name="Schaack S."/>
            <person name="Shapiro H."/>
            <person name="Shiga Y."/>
            <person name="Skalitzky C."/>
            <person name="Smith Z."/>
            <person name="Souvorov A."/>
            <person name="Sung W."/>
            <person name="Tang Z."/>
            <person name="Tsuchiya D."/>
            <person name="Tu H."/>
            <person name="Vos H."/>
            <person name="Wang M."/>
            <person name="Wolf Y.I."/>
            <person name="Yamagata H."/>
            <person name="Yamada T."/>
            <person name="Ye Y."/>
            <person name="Shaw J.R."/>
            <person name="Andrews J."/>
            <person name="Crease T.J."/>
            <person name="Tang H."/>
            <person name="Lucas S.M."/>
            <person name="Robertson H.M."/>
            <person name="Bork P."/>
            <person name="Koonin E.V."/>
            <person name="Zdobnov E.M."/>
            <person name="Grigoriev I.V."/>
            <person name="Lynch M."/>
            <person name="Boore J.L."/>
        </authorList>
    </citation>
    <scope>NUCLEOTIDE SEQUENCE [LARGE SCALE GENOMIC DNA]</scope>
</reference>
<dbReference type="OrthoDB" id="10065861at2759"/>
<dbReference type="InterPro" id="IPR001060">
    <property type="entry name" value="FCH_dom"/>
</dbReference>
<dbReference type="GO" id="GO:0031594">
    <property type="term" value="C:neuromuscular junction"/>
    <property type="evidence" value="ECO:0000318"/>
    <property type="project" value="GO_Central"/>
</dbReference>
<dbReference type="PANTHER" id="PTHR15735">
    <property type="entry name" value="FCH AND DOUBLE SH3 DOMAINS PROTEIN"/>
    <property type="match status" value="1"/>
</dbReference>
<dbReference type="Pfam" id="PF00611">
    <property type="entry name" value="FCH"/>
    <property type="match status" value="1"/>
</dbReference>
<dbReference type="EMBL" id="GL733147">
    <property type="protein sequence ID" value="EFX63228.1"/>
    <property type="molecule type" value="Genomic_DNA"/>
</dbReference>
<dbReference type="PROSITE" id="PS51741">
    <property type="entry name" value="F_BAR"/>
    <property type="match status" value="1"/>
</dbReference>
<evidence type="ECO:0000256" key="1">
    <source>
        <dbReference type="PROSITE-ProRule" id="PRU01077"/>
    </source>
</evidence>
<dbReference type="SUPFAM" id="SSF103657">
    <property type="entry name" value="BAR/IMD domain-like"/>
    <property type="match status" value="1"/>
</dbReference>
<dbReference type="FunFam" id="1.20.1270.60:FF:000039">
    <property type="entry name" value="FCH and double SH3 domains protein"/>
    <property type="match status" value="1"/>
</dbReference>